<dbReference type="Proteomes" id="UP000215405">
    <property type="component" value="Unassembled WGS sequence"/>
</dbReference>
<dbReference type="FunFam" id="1.10.287.1080:FF:000003">
    <property type="entry name" value="Nucleoside triphosphate pyrophosphohydrolase"/>
    <property type="match status" value="1"/>
</dbReference>
<keyword evidence="6" id="KW-0378">Hydrolase</keyword>
<dbReference type="InterPro" id="IPR004518">
    <property type="entry name" value="MazG-like_dom"/>
</dbReference>
<dbReference type="NCBIfam" id="TIGR00444">
    <property type="entry name" value="mazG"/>
    <property type="match status" value="1"/>
</dbReference>
<dbReference type="InterPro" id="IPR048011">
    <property type="entry name" value="NTP-PPase_MazG-like_C"/>
</dbReference>
<evidence type="ECO:0000256" key="3">
    <source>
        <dbReference type="ARBA" id="ARBA00066372"/>
    </source>
</evidence>
<dbReference type="AlphaFoldDB" id="A0A231USZ1"/>
<sequence>MIATKDIEDLLTIMARLRDPETGCPWDVQQNFRSIAPYTIEEAYEVADAIERDDMVDLKDELGDLLLQVVYHAQMAKEAGAFAFEDVVETVSRKMIRRHPHVFGDAGPRPVEEVNAVWDAIKAEERAEKRQAKLAAGLPTEAPNGPLGEVPSALPALIRAEKLQKRAASFGFDWPDVAEVLDKIEEEIDELRTAIENGDAGERQDELGDVIFALVNLGRHLKVDAEEALRGTNRKFIRRLTFVERVLRNAGSSLKDATLDEMEAAWKAAKEHEKRGR</sequence>
<comment type="catalytic activity">
    <reaction evidence="1">
        <text>ATP + H2O = AMP + diphosphate + H(+)</text>
        <dbReference type="Rhea" id="RHEA:14245"/>
        <dbReference type="ChEBI" id="CHEBI:15377"/>
        <dbReference type="ChEBI" id="CHEBI:15378"/>
        <dbReference type="ChEBI" id="CHEBI:30616"/>
        <dbReference type="ChEBI" id="CHEBI:33019"/>
        <dbReference type="ChEBI" id="CHEBI:456215"/>
        <dbReference type="EC" id="3.6.1.8"/>
    </reaction>
</comment>
<dbReference type="SUPFAM" id="SSF101386">
    <property type="entry name" value="all-alpha NTP pyrophosphatases"/>
    <property type="match status" value="2"/>
</dbReference>
<evidence type="ECO:0000313" key="6">
    <source>
        <dbReference type="EMBL" id="OXS99057.1"/>
    </source>
</evidence>
<dbReference type="GO" id="GO:0046076">
    <property type="term" value="P:dTTP catabolic process"/>
    <property type="evidence" value="ECO:0007669"/>
    <property type="project" value="TreeGrafter"/>
</dbReference>
<protein>
    <recommendedName>
        <fullName evidence="4">Nucleoside triphosphate pyrophosphohydrolase</fullName>
        <ecNumber evidence="3">3.6.1.8</ecNumber>
    </recommendedName>
</protein>
<dbReference type="GO" id="GO:0046081">
    <property type="term" value="P:dUTP catabolic process"/>
    <property type="evidence" value="ECO:0007669"/>
    <property type="project" value="TreeGrafter"/>
</dbReference>
<dbReference type="GO" id="GO:0046061">
    <property type="term" value="P:dATP catabolic process"/>
    <property type="evidence" value="ECO:0007669"/>
    <property type="project" value="TreeGrafter"/>
</dbReference>
<evidence type="ECO:0000256" key="2">
    <source>
        <dbReference type="ARBA" id="ARBA00061115"/>
    </source>
</evidence>
<evidence type="ECO:0000259" key="5">
    <source>
        <dbReference type="Pfam" id="PF03819"/>
    </source>
</evidence>
<evidence type="ECO:0000256" key="1">
    <source>
        <dbReference type="ARBA" id="ARBA00052141"/>
    </source>
</evidence>
<name>A0A231USZ1_9HYPH</name>
<dbReference type="RefSeq" id="WP_094077847.1">
    <property type="nucleotide sequence ID" value="NZ_NBYO01000003.1"/>
</dbReference>
<dbReference type="GO" id="GO:0006950">
    <property type="term" value="P:response to stress"/>
    <property type="evidence" value="ECO:0007669"/>
    <property type="project" value="UniProtKB-ARBA"/>
</dbReference>
<dbReference type="GO" id="GO:0046052">
    <property type="term" value="P:UTP catabolic process"/>
    <property type="evidence" value="ECO:0007669"/>
    <property type="project" value="TreeGrafter"/>
</dbReference>
<feature type="domain" description="NTP pyrophosphohydrolase MazG-like" evidence="5">
    <location>
        <begin position="181"/>
        <end position="239"/>
    </location>
</feature>
<dbReference type="Gene3D" id="1.10.287.1080">
    <property type="entry name" value="MazG-like"/>
    <property type="match status" value="2"/>
</dbReference>
<dbReference type="Pfam" id="PF03819">
    <property type="entry name" value="MazG"/>
    <property type="match status" value="2"/>
</dbReference>
<comment type="similarity">
    <text evidence="2">Belongs to the nucleoside triphosphate pyrophosphohydrolase family.</text>
</comment>
<evidence type="ECO:0000256" key="4">
    <source>
        <dbReference type="ARBA" id="ARBA00074799"/>
    </source>
</evidence>
<evidence type="ECO:0000313" key="7">
    <source>
        <dbReference type="Proteomes" id="UP000215405"/>
    </source>
</evidence>
<reference evidence="7" key="1">
    <citation type="journal article" date="2017" name="Int. J. Syst. Evol. Microbiol.">
        <title>Notoacmeibacter marinus gen. nov., sp. nov., isolated from the gut of a limpet and proposal of Notoacmeibacteraceae fam. nov. in the order Rhizobiales of the class Alphaproteobacteria.</title>
        <authorList>
            <person name="Huang Z."/>
            <person name="Guo F."/>
            <person name="Lai Q."/>
        </authorList>
    </citation>
    <scope>NUCLEOTIDE SEQUENCE [LARGE SCALE GENOMIC DNA]</scope>
    <source>
        <strain evidence="7">XMTR2A4</strain>
    </source>
</reference>
<dbReference type="InterPro" id="IPR011551">
    <property type="entry name" value="NTP_PyrPHydrolase_MazG"/>
</dbReference>
<organism evidence="6 7">
    <name type="scientific">Notoacmeibacter marinus</name>
    <dbReference type="NCBI Taxonomy" id="1876515"/>
    <lineage>
        <taxon>Bacteria</taxon>
        <taxon>Pseudomonadati</taxon>
        <taxon>Pseudomonadota</taxon>
        <taxon>Alphaproteobacteria</taxon>
        <taxon>Hyphomicrobiales</taxon>
        <taxon>Notoacmeibacteraceae</taxon>
        <taxon>Notoacmeibacter</taxon>
    </lineage>
</organism>
<dbReference type="EMBL" id="NBYO01000003">
    <property type="protein sequence ID" value="OXS99057.1"/>
    <property type="molecule type" value="Genomic_DNA"/>
</dbReference>
<dbReference type="EC" id="3.6.1.8" evidence="3"/>
<accession>A0A231USZ1</accession>
<dbReference type="PANTHER" id="PTHR30522">
    <property type="entry name" value="NUCLEOSIDE TRIPHOSPHATE PYROPHOSPHOHYDROLASE"/>
    <property type="match status" value="1"/>
</dbReference>
<proteinExistence type="inferred from homology"/>
<dbReference type="GO" id="GO:0046047">
    <property type="term" value="P:TTP catabolic process"/>
    <property type="evidence" value="ECO:0007669"/>
    <property type="project" value="TreeGrafter"/>
</dbReference>
<comment type="caution">
    <text evidence="6">The sequence shown here is derived from an EMBL/GenBank/DDBJ whole genome shotgun (WGS) entry which is preliminary data.</text>
</comment>
<feature type="domain" description="NTP pyrophosphohydrolase MazG-like" evidence="5">
    <location>
        <begin position="30"/>
        <end position="103"/>
    </location>
</feature>
<dbReference type="InterPro" id="IPR048015">
    <property type="entry name" value="NTP-PPase_MazG-like_N"/>
</dbReference>
<gene>
    <name evidence="6" type="ORF">B7H23_12670</name>
</gene>
<dbReference type="PANTHER" id="PTHR30522:SF0">
    <property type="entry name" value="NUCLEOSIDE TRIPHOSPHATE PYROPHOSPHOHYDROLASE"/>
    <property type="match status" value="1"/>
</dbReference>
<dbReference type="CDD" id="cd11528">
    <property type="entry name" value="NTP-PPase_MazG_Nterm"/>
    <property type="match status" value="1"/>
</dbReference>
<dbReference type="CDD" id="cd11529">
    <property type="entry name" value="NTP-PPase_MazG_Cterm"/>
    <property type="match status" value="1"/>
</dbReference>
<dbReference type="NCBIfam" id="NF007113">
    <property type="entry name" value="PRK09562.1"/>
    <property type="match status" value="1"/>
</dbReference>
<keyword evidence="7" id="KW-1185">Reference proteome</keyword>
<dbReference type="GO" id="GO:0047693">
    <property type="term" value="F:ATP diphosphatase activity"/>
    <property type="evidence" value="ECO:0007669"/>
    <property type="project" value="UniProtKB-EC"/>
</dbReference>
<dbReference type="GO" id="GO:0006203">
    <property type="term" value="P:dGTP catabolic process"/>
    <property type="evidence" value="ECO:0007669"/>
    <property type="project" value="TreeGrafter"/>
</dbReference>
<dbReference type="FunFam" id="1.10.287.1080:FF:000001">
    <property type="entry name" value="Nucleoside triphosphate pyrophosphohydrolase"/>
    <property type="match status" value="1"/>
</dbReference>